<gene>
    <name evidence="7" type="ORF">JOC47_001289</name>
</gene>
<dbReference type="SMART" id="SM00903">
    <property type="entry name" value="Flavin_Reduct"/>
    <property type="match status" value="1"/>
</dbReference>
<dbReference type="NCBIfam" id="NF045768">
    <property type="entry name" value="RubredRD"/>
    <property type="match status" value="2"/>
</dbReference>
<keyword evidence="4" id="KW-0408">Iron</keyword>
<dbReference type="PRINTS" id="PR00163">
    <property type="entry name" value="RUBREDOXIN"/>
</dbReference>
<dbReference type="Gene3D" id="2.20.28.10">
    <property type="match status" value="2"/>
</dbReference>
<dbReference type="PROSITE" id="PS50903">
    <property type="entry name" value="RUBREDOXIN_LIKE"/>
    <property type="match status" value="2"/>
</dbReference>
<dbReference type="InterPro" id="IPR018527">
    <property type="entry name" value="Rubredoxin_Fe_BS"/>
</dbReference>
<keyword evidence="2" id="KW-0479">Metal-binding</keyword>
<dbReference type="AlphaFoldDB" id="A0A939BRW0"/>
<dbReference type="SUPFAM" id="SSF50475">
    <property type="entry name" value="FMN-binding split barrel"/>
    <property type="match status" value="1"/>
</dbReference>
<dbReference type="EMBL" id="JAFBDQ010000005">
    <property type="protein sequence ID" value="MBM7556446.1"/>
    <property type="molecule type" value="Genomic_DNA"/>
</dbReference>
<accession>A0A939BRW0</accession>
<dbReference type="GO" id="GO:0043448">
    <property type="term" value="P:alkane catabolic process"/>
    <property type="evidence" value="ECO:0007669"/>
    <property type="project" value="TreeGrafter"/>
</dbReference>
<dbReference type="FunFam" id="2.20.28.10:FF:000001">
    <property type="entry name" value="Rubredoxin"/>
    <property type="match status" value="2"/>
</dbReference>
<dbReference type="Pfam" id="PF00301">
    <property type="entry name" value="Rubredoxin"/>
    <property type="match status" value="2"/>
</dbReference>
<name>A0A939BRW0_9FIRM</name>
<dbReference type="PANTHER" id="PTHR47627">
    <property type="entry name" value="RUBREDOXIN"/>
    <property type="match status" value="1"/>
</dbReference>
<dbReference type="PANTHER" id="PTHR47627:SF1">
    <property type="entry name" value="RUBREDOXIN-1-RELATED"/>
    <property type="match status" value="1"/>
</dbReference>
<proteinExistence type="predicted"/>
<dbReference type="InterPro" id="IPR012349">
    <property type="entry name" value="Split_barrel_FMN-bd"/>
</dbReference>
<reference evidence="7" key="1">
    <citation type="submission" date="2021-01" db="EMBL/GenBank/DDBJ databases">
        <title>Genomic Encyclopedia of Type Strains, Phase IV (KMG-IV): sequencing the most valuable type-strain genomes for metagenomic binning, comparative biology and taxonomic classification.</title>
        <authorList>
            <person name="Goeker M."/>
        </authorList>
    </citation>
    <scope>NUCLEOTIDE SEQUENCE</scope>
    <source>
        <strain evidence="7">DSM 23230</strain>
    </source>
</reference>
<evidence type="ECO:0000259" key="6">
    <source>
        <dbReference type="PROSITE" id="PS50903"/>
    </source>
</evidence>
<dbReference type="InterPro" id="IPR050526">
    <property type="entry name" value="Rubredoxin_ET"/>
</dbReference>
<dbReference type="Proteomes" id="UP000774000">
    <property type="component" value="Unassembled WGS sequence"/>
</dbReference>
<dbReference type="GO" id="GO:0010181">
    <property type="term" value="F:FMN binding"/>
    <property type="evidence" value="ECO:0007669"/>
    <property type="project" value="InterPro"/>
</dbReference>
<dbReference type="GO" id="GO:0009055">
    <property type="term" value="F:electron transfer activity"/>
    <property type="evidence" value="ECO:0007669"/>
    <property type="project" value="TreeGrafter"/>
</dbReference>
<evidence type="ECO:0000256" key="2">
    <source>
        <dbReference type="ARBA" id="ARBA00022723"/>
    </source>
</evidence>
<feature type="region of interest" description="Disordered" evidence="5">
    <location>
        <begin position="162"/>
        <end position="183"/>
    </location>
</feature>
<keyword evidence="1" id="KW-0813">Transport</keyword>
<dbReference type="SUPFAM" id="SSF57802">
    <property type="entry name" value="Rubredoxin-like"/>
    <property type="match status" value="2"/>
</dbReference>
<feature type="domain" description="Rubredoxin-like" evidence="6">
    <location>
        <begin position="185"/>
        <end position="236"/>
    </location>
</feature>
<dbReference type="Gene3D" id="2.30.110.10">
    <property type="entry name" value="Electron Transport, Fmn-binding Protein, Chain A"/>
    <property type="match status" value="1"/>
</dbReference>
<evidence type="ECO:0000313" key="7">
    <source>
        <dbReference type="EMBL" id="MBM7556446.1"/>
    </source>
</evidence>
<sequence length="305" mass="33710">MQEINIQSLMDVTYGLYIISSKSGDKLNGCIGNAVTQTSAEPPTIAVCVNQKHLTNQYIKESGVFSISILSKDLPRKTLGDFGFKSGRDIDKFAETDYMLGETGAPILTEYTLSYIEAEVIEQVEVETHTMFIGKIVKSDYVDQDKEPLTYDYYHNVMKGKSPEGAPTYSGGEEEKSQKEEQSEQQKYKCEVCGYVYDPAKGDPDNGVEAGTAWEDLPHGWKCPVCGVDKDQFFPLEAKVTSEEEDKAGSDLAKYECDVCGYVYDPAEGDPDSGIEAGTAFEDLPEDWVCPICGVGKDQFTKIED</sequence>
<feature type="domain" description="Rubredoxin-like" evidence="6">
    <location>
        <begin position="252"/>
        <end position="303"/>
    </location>
</feature>
<dbReference type="GO" id="GO:0016646">
    <property type="term" value="F:oxidoreductase activity, acting on the CH-NH group of donors, NAD or NADP as acceptor"/>
    <property type="evidence" value="ECO:0007669"/>
    <property type="project" value="UniProtKB-ARBA"/>
</dbReference>
<dbReference type="InterPro" id="IPR024935">
    <property type="entry name" value="Rubredoxin_dom"/>
</dbReference>
<keyword evidence="8" id="KW-1185">Reference proteome</keyword>
<dbReference type="Pfam" id="PF01613">
    <property type="entry name" value="Flavin_Reduct"/>
    <property type="match status" value="1"/>
</dbReference>
<comment type="caution">
    <text evidence="7">The sequence shown here is derived from an EMBL/GenBank/DDBJ whole genome shotgun (WGS) entry which is preliminary data.</text>
</comment>
<dbReference type="RefSeq" id="WP_369127962.1">
    <property type="nucleotide sequence ID" value="NZ_JAFBDQ010000005.1"/>
</dbReference>
<evidence type="ECO:0000256" key="3">
    <source>
        <dbReference type="ARBA" id="ARBA00022982"/>
    </source>
</evidence>
<dbReference type="InterPro" id="IPR024934">
    <property type="entry name" value="Rubredoxin-like_dom"/>
</dbReference>
<feature type="compositionally biased region" description="Basic and acidic residues" evidence="5">
    <location>
        <begin position="173"/>
        <end position="183"/>
    </location>
</feature>
<keyword evidence="3" id="KW-0249">Electron transport</keyword>
<evidence type="ECO:0000256" key="1">
    <source>
        <dbReference type="ARBA" id="ARBA00022448"/>
    </source>
</evidence>
<evidence type="ECO:0000313" key="8">
    <source>
        <dbReference type="Proteomes" id="UP000774000"/>
    </source>
</evidence>
<dbReference type="PROSITE" id="PS00202">
    <property type="entry name" value="RUBREDOXIN"/>
    <property type="match status" value="2"/>
</dbReference>
<dbReference type="GO" id="GO:0005506">
    <property type="term" value="F:iron ion binding"/>
    <property type="evidence" value="ECO:0007669"/>
    <property type="project" value="InterPro"/>
</dbReference>
<evidence type="ECO:0000256" key="4">
    <source>
        <dbReference type="ARBA" id="ARBA00023004"/>
    </source>
</evidence>
<protein>
    <submittedName>
        <fullName evidence="7">Rubredoxin/flavin reductase (DIM6/NTAB) family NADH-FMN oxidoreductase RutF</fullName>
    </submittedName>
</protein>
<dbReference type="InterPro" id="IPR002563">
    <property type="entry name" value="Flavin_Rdtase-like_dom"/>
</dbReference>
<dbReference type="CDD" id="cd00730">
    <property type="entry name" value="rubredoxin"/>
    <property type="match status" value="2"/>
</dbReference>
<organism evidence="7 8">
    <name type="scientific">Halanaerobacter jeridensis</name>
    <dbReference type="NCBI Taxonomy" id="706427"/>
    <lineage>
        <taxon>Bacteria</taxon>
        <taxon>Bacillati</taxon>
        <taxon>Bacillota</taxon>
        <taxon>Clostridia</taxon>
        <taxon>Halanaerobiales</taxon>
        <taxon>Halobacteroidaceae</taxon>
        <taxon>Halanaerobacter</taxon>
    </lineage>
</organism>
<evidence type="ECO:0000256" key="5">
    <source>
        <dbReference type="SAM" id="MobiDB-lite"/>
    </source>
</evidence>